<dbReference type="RefSeq" id="WP_106892564.1">
    <property type="nucleotide sequence ID" value="NZ_CP027860.1"/>
</dbReference>
<dbReference type="EMBL" id="CP027860">
    <property type="protein sequence ID" value="AVP98644.1"/>
    <property type="molecule type" value="Genomic_DNA"/>
</dbReference>
<evidence type="ECO:0000256" key="1">
    <source>
        <dbReference type="SAM" id="MobiDB-lite"/>
    </source>
</evidence>
<protein>
    <submittedName>
        <fullName evidence="2">Shikimate kinase</fullName>
    </submittedName>
</protein>
<dbReference type="AlphaFoldDB" id="A0A2P1PUY5"/>
<evidence type="ECO:0000313" key="2">
    <source>
        <dbReference type="EMBL" id="AVP98644.1"/>
    </source>
</evidence>
<dbReference type="GO" id="GO:0016301">
    <property type="term" value="F:kinase activity"/>
    <property type="evidence" value="ECO:0007669"/>
    <property type="project" value="UniProtKB-KW"/>
</dbReference>
<evidence type="ECO:0000313" key="3">
    <source>
        <dbReference type="Proteomes" id="UP000241074"/>
    </source>
</evidence>
<dbReference type="InterPro" id="IPR027417">
    <property type="entry name" value="P-loop_NTPase"/>
</dbReference>
<accession>A0A2P1PUY5</accession>
<keyword evidence="2" id="KW-0418">Kinase</keyword>
<proteinExistence type="predicted"/>
<organism evidence="2 3">
    <name type="scientific">Ahniella affigens</name>
    <dbReference type="NCBI Taxonomy" id="2021234"/>
    <lineage>
        <taxon>Bacteria</taxon>
        <taxon>Pseudomonadati</taxon>
        <taxon>Pseudomonadota</taxon>
        <taxon>Gammaproteobacteria</taxon>
        <taxon>Lysobacterales</taxon>
        <taxon>Rhodanobacteraceae</taxon>
        <taxon>Ahniella</taxon>
    </lineage>
</organism>
<dbReference type="KEGG" id="xba:C7S18_16260"/>
<gene>
    <name evidence="2" type="ORF">C7S18_16260</name>
</gene>
<dbReference type="SUPFAM" id="SSF52540">
    <property type="entry name" value="P-loop containing nucleoside triphosphate hydrolases"/>
    <property type="match status" value="1"/>
</dbReference>
<feature type="region of interest" description="Disordered" evidence="1">
    <location>
        <begin position="1"/>
        <end position="22"/>
    </location>
</feature>
<dbReference type="OrthoDB" id="5187352at2"/>
<keyword evidence="2" id="KW-0808">Transferase</keyword>
<sequence length="206" mass="22259">MGGERPLAIRRYDAEDGPTPTHSESGTVFVVFIHGPAAAGKHTIAQALSGRTGLPLFHNHLAVDAALSLFEFGSPGFKAMREVIWKTAFTEAAAAGRSFIFTFHPEASVAPDLIQSLQDSITTTGGSVWYVALSCSRTAILDRIGNDSRRKFGKLTDANFYLTLEQQGAFAFPDLPSPWLEIDTEQVDPETAAASIESALRNENMT</sequence>
<name>A0A2P1PUY5_9GAMM</name>
<keyword evidence="3" id="KW-1185">Reference proteome</keyword>
<dbReference type="Gene3D" id="3.40.50.300">
    <property type="entry name" value="P-loop containing nucleotide triphosphate hydrolases"/>
    <property type="match status" value="1"/>
</dbReference>
<dbReference type="Proteomes" id="UP000241074">
    <property type="component" value="Chromosome"/>
</dbReference>
<reference evidence="2 3" key="1">
    <citation type="submission" date="2018-03" db="EMBL/GenBank/DDBJ databases">
        <title>Ahniella affigens gen. nov., sp. nov., a gammaproteobacterium isolated from sandy soil near a stream.</title>
        <authorList>
            <person name="Ko Y."/>
            <person name="Kim J.-H."/>
        </authorList>
    </citation>
    <scope>NUCLEOTIDE SEQUENCE [LARGE SCALE GENOMIC DNA]</scope>
    <source>
        <strain evidence="2 3">D13</strain>
    </source>
</reference>
<reference evidence="2 3" key="2">
    <citation type="submission" date="2018-03" db="EMBL/GenBank/DDBJ databases">
        <authorList>
            <person name="Keele B.F."/>
        </authorList>
    </citation>
    <scope>NUCLEOTIDE SEQUENCE [LARGE SCALE GENOMIC DNA]</scope>
    <source>
        <strain evidence="2 3">D13</strain>
    </source>
</reference>